<dbReference type="PANTHER" id="PTHR23195">
    <property type="entry name" value="YEATS DOMAIN"/>
    <property type="match status" value="1"/>
</dbReference>
<comment type="subcellular location">
    <subcellularLocation>
        <location evidence="2">Nucleus</location>
    </subcellularLocation>
</comment>
<dbReference type="InterPro" id="IPR055129">
    <property type="entry name" value="YEATS_dom"/>
</dbReference>
<dbReference type="VEuPathDB" id="TriTrypDB:TCDM_04895"/>
<feature type="region of interest" description="Disordered" evidence="3">
    <location>
        <begin position="130"/>
        <end position="168"/>
    </location>
</feature>
<evidence type="ECO:0000256" key="4">
    <source>
        <dbReference type="SAM" id="SignalP"/>
    </source>
</evidence>
<dbReference type="OrthoDB" id="10053467at2759"/>
<dbReference type="AlphaFoldDB" id="V5DG54"/>
<dbReference type="Proteomes" id="UP000017861">
    <property type="component" value="Unassembled WGS sequence"/>
</dbReference>
<dbReference type="PROSITE" id="PS51037">
    <property type="entry name" value="YEATS"/>
    <property type="match status" value="1"/>
</dbReference>
<evidence type="ECO:0000256" key="1">
    <source>
        <dbReference type="ARBA" id="ARBA00023242"/>
    </source>
</evidence>
<dbReference type="Gene3D" id="2.60.40.1970">
    <property type="entry name" value="YEATS domain"/>
    <property type="match status" value="1"/>
</dbReference>
<feature type="domain" description="YEATS" evidence="5">
    <location>
        <begin position="142"/>
        <end position="402"/>
    </location>
</feature>
<dbReference type="Pfam" id="PF03366">
    <property type="entry name" value="YEATS"/>
    <property type="match status" value="1"/>
</dbReference>
<feature type="signal peptide" evidence="4">
    <location>
        <begin position="1"/>
        <end position="36"/>
    </location>
</feature>
<feature type="compositionally biased region" description="Basic residues" evidence="3">
    <location>
        <begin position="138"/>
        <end position="149"/>
    </location>
</feature>
<dbReference type="GO" id="GO:0005634">
    <property type="term" value="C:nucleus"/>
    <property type="evidence" value="ECO:0007669"/>
    <property type="project" value="UniProtKB-SubCell"/>
</dbReference>
<keyword evidence="1 2" id="KW-0539">Nucleus</keyword>
<evidence type="ECO:0000313" key="7">
    <source>
        <dbReference type="Proteomes" id="UP000017861"/>
    </source>
</evidence>
<accession>V5DG54</accession>
<evidence type="ECO:0000256" key="2">
    <source>
        <dbReference type="PROSITE-ProRule" id="PRU00376"/>
    </source>
</evidence>
<evidence type="ECO:0000313" key="6">
    <source>
        <dbReference type="EMBL" id="ESS66416.1"/>
    </source>
</evidence>
<dbReference type="GO" id="GO:0006355">
    <property type="term" value="P:regulation of DNA-templated transcription"/>
    <property type="evidence" value="ECO:0007669"/>
    <property type="project" value="InterPro"/>
</dbReference>
<organism evidence="6 7">
    <name type="scientific">Trypanosoma cruzi Dm28c</name>
    <dbReference type="NCBI Taxonomy" id="1416333"/>
    <lineage>
        <taxon>Eukaryota</taxon>
        <taxon>Discoba</taxon>
        <taxon>Euglenozoa</taxon>
        <taxon>Kinetoplastea</taxon>
        <taxon>Metakinetoplastina</taxon>
        <taxon>Trypanosomatida</taxon>
        <taxon>Trypanosomatidae</taxon>
        <taxon>Trypanosoma</taxon>
        <taxon>Schizotrypanum</taxon>
    </lineage>
</organism>
<sequence>MLCLVFCNPSTFFPCWSFCHLFLCSLLLNFCPLTYSSCGETQYRSKIKLKKTGLPLSFLKSRFIRTHIRGLLCLPFLFVRKYTEMRHGDRGAAAVEQEHVLYTGAMLIPFCVGSVALPLSLCRASSPSPLLAAPPSVPRRKSKTRRRGEKKNQQGTSHEGDGDNPHDYNAGISRCTHIRYSYLRDGSSAAQDLAYRRALYTSGDVRMTSVSTSEEKAVTTASQLYAVVDRVVFKLPNSFPEPRREIRHPPFFVVDDTWAEHLVEMEVHFHPWLGIAPFTVSHMVLLQKRADFTPQLLSSTFGQNKPPPTVILESSDTGVLPSSYLAVATTRCHSKQRVGPPSEGHPLVVGEHDTGSDEFCAEERGICVKFEDIEEFSIVSERRDAIRIFHPTLNVARFLATVRTMAQPELEPPPSFCFFPKQMSAPSHVELNDENVPTVDCCRTAEKRNRSNGTDGENHSGPLDGGLLPPWCFPFEAIMHAHEPKRRDGAVDAMRAVLEALRKEQSELREGIEQKISLAMNNAEELRGVIQKMRETCAMLEKPVR</sequence>
<evidence type="ECO:0000259" key="5">
    <source>
        <dbReference type="PROSITE" id="PS51037"/>
    </source>
</evidence>
<evidence type="ECO:0000256" key="3">
    <source>
        <dbReference type="SAM" id="MobiDB-lite"/>
    </source>
</evidence>
<protein>
    <recommendedName>
        <fullName evidence="5">YEATS domain-containing protein</fullName>
    </recommendedName>
</protein>
<name>V5DG54_TRYCR</name>
<dbReference type="InterPro" id="IPR005033">
    <property type="entry name" value="YEATS"/>
</dbReference>
<dbReference type="InterPro" id="IPR038704">
    <property type="entry name" value="YEAST_sf"/>
</dbReference>
<reference evidence="6 7" key="1">
    <citation type="journal article" date="2014" name="Genome Announc.">
        <title>Trypanosoma cruzi Clone Dm28c Draft Genome Sequence.</title>
        <authorList>
            <person name="Grisard E.C."/>
            <person name="Teixeira S.M."/>
            <person name="de Almeida L.G."/>
            <person name="Stoco P.H."/>
            <person name="Gerber A.L."/>
            <person name="Talavera-Lopez C."/>
            <person name="Lima O.C."/>
            <person name="Andersson B."/>
            <person name="de Vasconcelos A.T."/>
        </authorList>
    </citation>
    <scope>NUCLEOTIDE SEQUENCE [LARGE SCALE GENOMIC DNA]</scope>
    <source>
        <strain evidence="6 7">Dm28c</strain>
    </source>
</reference>
<proteinExistence type="predicted"/>
<feature type="chain" id="PRO_5004731619" description="YEATS domain-containing protein" evidence="4">
    <location>
        <begin position="37"/>
        <end position="545"/>
    </location>
</feature>
<gene>
    <name evidence="6" type="ORF">TCDM_04895</name>
</gene>
<comment type="caution">
    <text evidence="6">The sequence shown here is derived from an EMBL/GenBank/DDBJ whole genome shotgun (WGS) entry which is preliminary data.</text>
</comment>
<dbReference type="EMBL" id="AYLP01000045">
    <property type="protein sequence ID" value="ESS66416.1"/>
    <property type="molecule type" value="Genomic_DNA"/>
</dbReference>
<keyword evidence="4" id="KW-0732">Signal</keyword>